<feature type="transmembrane region" description="Helical" evidence="5">
    <location>
        <begin position="162"/>
        <end position="181"/>
    </location>
</feature>
<accession>A0ABP3XPM8</accession>
<feature type="transmembrane region" description="Helical" evidence="5">
    <location>
        <begin position="12"/>
        <end position="42"/>
    </location>
</feature>
<dbReference type="InterPro" id="IPR007016">
    <property type="entry name" value="O-antigen_ligase-rel_domated"/>
</dbReference>
<keyword evidence="3 5" id="KW-1133">Transmembrane helix</keyword>
<keyword evidence="4 5" id="KW-0472">Membrane</keyword>
<keyword evidence="8" id="KW-1185">Reference proteome</keyword>
<feature type="domain" description="O-antigen ligase-related" evidence="6">
    <location>
        <begin position="236"/>
        <end position="383"/>
    </location>
</feature>
<feature type="transmembrane region" description="Helical" evidence="5">
    <location>
        <begin position="54"/>
        <end position="71"/>
    </location>
</feature>
<reference evidence="8" key="1">
    <citation type="journal article" date="2019" name="Int. J. Syst. Evol. Microbiol.">
        <title>The Global Catalogue of Microorganisms (GCM) 10K type strain sequencing project: providing services to taxonomists for standard genome sequencing and annotation.</title>
        <authorList>
            <consortium name="The Broad Institute Genomics Platform"/>
            <consortium name="The Broad Institute Genome Sequencing Center for Infectious Disease"/>
            <person name="Wu L."/>
            <person name="Ma J."/>
        </authorList>
    </citation>
    <scope>NUCLEOTIDE SEQUENCE [LARGE SCALE GENOMIC DNA]</scope>
    <source>
        <strain evidence="8">JCM 16082</strain>
    </source>
</reference>
<feature type="transmembrane region" description="Helical" evidence="5">
    <location>
        <begin position="101"/>
        <end position="120"/>
    </location>
</feature>
<feature type="transmembrane region" description="Helical" evidence="5">
    <location>
        <begin position="252"/>
        <end position="271"/>
    </location>
</feature>
<feature type="transmembrane region" description="Helical" evidence="5">
    <location>
        <begin position="376"/>
        <end position="395"/>
    </location>
</feature>
<evidence type="ECO:0000256" key="2">
    <source>
        <dbReference type="ARBA" id="ARBA00022692"/>
    </source>
</evidence>
<comment type="caution">
    <text evidence="7">The sequence shown here is derived from an EMBL/GenBank/DDBJ whole genome shotgun (WGS) entry which is preliminary data.</text>
</comment>
<evidence type="ECO:0000313" key="7">
    <source>
        <dbReference type="EMBL" id="GAA0871219.1"/>
    </source>
</evidence>
<organism evidence="7 8">
    <name type="scientific">Gangjinia marincola</name>
    <dbReference type="NCBI Taxonomy" id="578463"/>
    <lineage>
        <taxon>Bacteria</taxon>
        <taxon>Pseudomonadati</taxon>
        <taxon>Bacteroidota</taxon>
        <taxon>Flavobacteriia</taxon>
        <taxon>Flavobacteriales</taxon>
        <taxon>Flavobacteriaceae</taxon>
        <taxon>Gangjinia</taxon>
    </lineage>
</organism>
<evidence type="ECO:0000256" key="1">
    <source>
        <dbReference type="ARBA" id="ARBA00004141"/>
    </source>
</evidence>
<proteinExistence type="predicted"/>
<keyword evidence="7" id="KW-0436">Ligase</keyword>
<evidence type="ECO:0000256" key="3">
    <source>
        <dbReference type="ARBA" id="ARBA00022989"/>
    </source>
</evidence>
<sequence>MQITKFSYVKLLMLHGLIALLVSIYRPVAMIYGLGTMAYFLFIIIKKQNKNHEVLIAAAYITGAEVFLRMTKGTISWEMSKYAVTFFLFLGLVFKGPSNRAYPYWLYLFFLVPGILFSAINLDYETNVRKAIIFNLIGPICLGFSALYCFYTKVTLLQIKNILIALLMPIVATTVYIYLYNPSLKDAISGTASNAAASGGFGPNQVSTILGLGMFILLTRVFIVKNKLINIIDLALLGLMTLRALGTFSRGGVFTGAVCAAAFILIYFSISSVRVKASVIPKIGTIVGALIAVWIFATIQTGGLIVNRYTNKDAAGRLKEDITTGRAELLSAELDGFKENPITGIGVGKAKEYRDEKGVEALATHNELSRLLSEHGMFGLFALGILIIVPAVYWFRTKRNPYFFSFLLFWFLTINHSSMRLVAPAFIYGLALLYVVNETKKSGIHREQLTS</sequence>
<evidence type="ECO:0000259" key="6">
    <source>
        <dbReference type="Pfam" id="PF04932"/>
    </source>
</evidence>
<dbReference type="GO" id="GO:0016874">
    <property type="term" value="F:ligase activity"/>
    <property type="evidence" value="ECO:0007669"/>
    <property type="project" value="UniProtKB-KW"/>
</dbReference>
<feature type="transmembrane region" description="Helical" evidence="5">
    <location>
        <begin position="407"/>
        <end position="436"/>
    </location>
</feature>
<name>A0ABP3XPM8_9FLAO</name>
<protein>
    <submittedName>
        <fullName evidence="7">O-antigen ligase family protein</fullName>
    </submittedName>
</protein>
<dbReference type="InterPro" id="IPR051533">
    <property type="entry name" value="WaaL-like"/>
</dbReference>
<evidence type="ECO:0000256" key="5">
    <source>
        <dbReference type="SAM" id="Phobius"/>
    </source>
</evidence>
<feature type="transmembrane region" description="Helical" evidence="5">
    <location>
        <begin position="283"/>
        <end position="306"/>
    </location>
</feature>
<dbReference type="Proteomes" id="UP001500507">
    <property type="component" value="Unassembled WGS sequence"/>
</dbReference>
<comment type="subcellular location">
    <subcellularLocation>
        <location evidence="1">Membrane</location>
        <topology evidence="1">Multi-pass membrane protein</topology>
    </subcellularLocation>
</comment>
<evidence type="ECO:0000256" key="4">
    <source>
        <dbReference type="ARBA" id="ARBA00023136"/>
    </source>
</evidence>
<feature type="transmembrane region" description="Helical" evidence="5">
    <location>
        <begin position="132"/>
        <end position="150"/>
    </location>
</feature>
<dbReference type="Pfam" id="PF04932">
    <property type="entry name" value="Wzy_C"/>
    <property type="match status" value="1"/>
</dbReference>
<dbReference type="PANTHER" id="PTHR37422">
    <property type="entry name" value="TEICHURONIC ACID BIOSYNTHESIS PROTEIN TUAE"/>
    <property type="match status" value="1"/>
</dbReference>
<evidence type="ECO:0000313" key="8">
    <source>
        <dbReference type="Proteomes" id="UP001500507"/>
    </source>
</evidence>
<feature type="transmembrane region" description="Helical" evidence="5">
    <location>
        <begin position="201"/>
        <end position="223"/>
    </location>
</feature>
<keyword evidence="2 5" id="KW-0812">Transmembrane</keyword>
<feature type="transmembrane region" description="Helical" evidence="5">
    <location>
        <begin position="77"/>
        <end position="94"/>
    </location>
</feature>
<dbReference type="EMBL" id="BAAAFG010000002">
    <property type="protein sequence ID" value="GAA0871219.1"/>
    <property type="molecule type" value="Genomic_DNA"/>
</dbReference>
<gene>
    <name evidence="7" type="ORF">GCM10009117_03650</name>
</gene>
<dbReference type="PANTHER" id="PTHR37422:SF17">
    <property type="entry name" value="O-ANTIGEN LIGASE"/>
    <property type="match status" value="1"/>
</dbReference>